<name>A0A8J5ZBB2_9ROSI</name>
<proteinExistence type="predicted"/>
<keyword evidence="3" id="KW-1185">Reference proteome</keyword>
<comment type="caution">
    <text evidence="2">The sequence shown here is derived from an EMBL/GenBank/DDBJ whole genome shotgun (WGS) entry which is preliminary data.</text>
</comment>
<gene>
    <name evidence="2" type="ORF">CXB51_013492</name>
</gene>
<evidence type="ECO:0000313" key="2">
    <source>
        <dbReference type="EMBL" id="KAG8495781.1"/>
    </source>
</evidence>
<keyword evidence="1" id="KW-1133">Transmembrane helix</keyword>
<keyword evidence="1" id="KW-0472">Membrane</keyword>
<dbReference type="Proteomes" id="UP000701853">
    <property type="component" value="Chromosome 5"/>
</dbReference>
<dbReference type="AlphaFoldDB" id="A0A8J5ZBB2"/>
<dbReference type="EMBL" id="JAHUZN010000005">
    <property type="protein sequence ID" value="KAG8495781.1"/>
    <property type="molecule type" value="Genomic_DNA"/>
</dbReference>
<organism evidence="2 3">
    <name type="scientific">Gossypium anomalum</name>
    <dbReference type="NCBI Taxonomy" id="47600"/>
    <lineage>
        <taxon>Eukaryota</taxon>
        <taxon>Viridiplantae</taxon>
        <taxon>Streptophyta</taxon>
        <taxon>Embryophyta</taxon>
        <taxon>Tracheophyta</taxon>
        <taxon>Spermatophyta</taxon>
        <taxon>Magnoliopsida</taxon>
        <taxon>eudicotyledons</taxon>
        <taxon>Gunneridae</taxon>
        <taxon>Pentapetalae</taxon>
        <taxon>rosids</taxon>
        <taxon>malvids</taxon>
        <taxon>Malvales</taxon>
        <taxon>Malvaceae</taxon>
        <taxon>Malvoideae</taxon>
        <taxon>Gossypium</taxon>
    </lineage>
</organism>
<evidence type="ECO:0000256" key="1">
    <source>
        <dbReference type="SAM" id="Phobius"/>
    </source>
</evidence>
<feature type="transmembrane region" description="Helical" evidence="1">
    <location>
        <begin position="13"/>
        <end position="33"/>
    </location>
</feature>
<accession>A0A8J5ZBB2</accession>
<evidence type="ECO:0000313" key="3">
    <source>
        <dbReference type="Proteomes" id="UP000701853"/>
    </source>
</evidence>
<sequence length="84" mass="9853">MAAYHALFKKKKIAPTIPSLWFCFTMTTAMMMIQRGRLQCFSDQKKIDDRSEILLSCACLMYENSKHRHCIKSDCLPTHSHVWK</sequence>
<protein>
    <submittedName>
        <fullName evidence="2">Uncharacterized protein</fullName>
    </submittedName>
</protein>
<keyword evidence="1" id="KW-0812">Transmembrane</keyword>
<reference evidence="2 3" key="1">
    <citation type="journal article" date="2021" name="bioRxiv">
        <title>The Gossypium anomalum genome as a resource for cotton improvement and evolutionary analysis of hybrid incompatibility.</title>
        <authorList>
            <person name="Grover C.E."/>
            <person name="Yuan D."/>
            <person name="Arick M.A."/>
            <person name="Miller E.R."/>
            <person name="Hu G."/>
            <person name="Peterson D.G."/>
            <person name="Wendel J.F."/>
            <person name="Udall J.A."/>
        </authorList>
    </citation>
    <scope>NUCLEOTIDE SEQUENCE [LARGE SCALE GENOMIC DNA]</scope>
    <source>
        <strain evidence="2">JFW-Udall</strain>
        <tissue evidence="2">Leaf</tissue>
    </source>
</reference>